<evidence type="ECO:0000256" key="3">
    <source>
        <dbReference type="ARBA" id="ARBA00016197"/>
    </source>
</evidence>
<dbReference type="PANTHER" id="PTHR36091:SF1">
    <property type="entry name" value="ALTERED INHERITANCE OF MITOCHONDRIA PROTEIN 9, MITOCHONDRIAL"/>
    <property type="match status" value="1"/>
</dbReference>
<evidence type="ECO:0000256" key="4">
    <source>
        <dbReference type="ARBA" id="ARBA00022946"/>
    </source>
</evidence>
<keyword evidence="4" id="KW-0809">Transit peptide</keyword>
<evidence type="ECO:0000256" key="5">
    <source>
        <dbReference type="ARBA" id="ARBA00023128"/>
    </source>
</evidence>
<keyword evidence="8" id="KW-1185">Reference proteome</keyword>
<dbReference type="GO" id="GO:0005739">
    <property type="term" value="C:mitochondrion"/>
    <property type="evidence" value="ECO:0007669"/>
    <property type="project" value="UniProtKB-SubCell"/>
</dbReference>
<dbReference type="SUPFAM" id="SSF56112">
    <property type="entry name" value="Protein kinase-like (PK-like)"/>
    <property type="match status" value="1"/>
</dbReference>
<comment type="caution">
    <text evidence="7">The sequence shown here is derived from an EMBL/GenBank/DDBJ whole genome shotgun (WGS) entry which is preliminary data.</text>
</comment>
<dbReference type="Proteomes" id="UP001219568">
    <property type="component" value="Unassembled WGS sequence"/>
</dbReference>
<protein>
    <recommendedName>
        <fullName evidence="3">Altered inheritance of mitochondria protein 9, mitochondrial</fullName>
    </recommendedName>
    <alternativeName>
        <fullName evidence="6">Found in mitochondrial proteome protein 29</fullName>
    </alternativeName>
</protein>
<dbReference type="AlphaFoldDB" id="A0AAD6I7B2"/>
<evidence type="ECO:0000313" key="7">
    <source>
        <dbReference type="EMBL" id="KAJ6034545.1"/>
    </source>
</evidence>
<name>A0AAD6I7B2_PENCN</name>
<evidence type="ECO:0000256" key="1">
    <source>
        <dbReference type="ARBA" id="ARBA00004173"/>
    </source>
</evidence>
<comment type="similarity">
    <text evidence="2">Belongs to the AIM9 family.</text>
</comment>
<gene>
    <name evidence="7" type="ORF">N7460_008720</name>
</gene>
<reference evidence="7" key="1">
    <citation type="journal article" date="2023" name="IMA Fungus">
        <title>Comparative genomic study of the Penicillium genus elucidates a diverse pangenome and 15 lateral gene transfer events.</title>
        <authorList>
            <person name="Petersen C."/>
            <person name="Sorensen T."/>
            <person name="Nielsen M.R."/>
            <person name="Sondergaard T.E."/>
            <person name="Sorensen J.L."/>
            <person name="Fitzpatrick D.A."/>
            <person name="Frisvad J.C."/>
            <person name="Nielsen K.L."/>
        </authorList>
    </citation>
    <scope>NUCLEOTIDE SEQUENCE</scope>
    <source>
        <strain evidence="7">IBT 15450</strain>
    </source>
</reference>
<comment type="subcellular location">
    <subcellularLocation>
        <location evidence="1">Mitochondrion</location>
    </subcellularLocation>
</comment>
<proteinExistence type="inferred from homology"/>
<sequence length="133" mass="14968">MVFRLEMDDGKTILAPIPIQMLAPAFYTTASEVATMEFARDALQIPVPRIVGWSATSHNPVGSEYIFMEEATGSQLTTQWDELNPDAKRAIMREVVAIETKMLSVSFSQYVLLPNFKHASPNMVYRSIPLFLK</sequence>
<dbReference type="PANTHER" id="PTHR36091">
    <property type="entry name" value="ALTERED INHERITANCE OF MITOCHONDRIA PROTEIN 9, MITOCHONDRIAL"/>
    <property type="match status" value="1"/>
</dbReference>
<evidence type="ECO:0000313" key="8">
    <source>
        <dbReference type="Proteomes" id="UP001219568"/>
    </source>
</evidence>
<evidence type="ECO:0000256" key="2">
    <source>
        <dbReference type="ARBA" id="ARBA00005543"/>
    </source>
</evidence>
<evidence type="ECO:0000256" key="6">
    <source>
        <dbReference type="ARBA" id="ARBA00031849"/>
    </source>
</evidence>
<dbReference type="InterPro" id="IPR011009">
    <property type="entry name" value="Kinase-like_dom_sf"/>
</dbReference>
<dbReference type="EMBL" id="JAQJZL010000010">
    <property type="protein sequence ID" value="KAJ6034545.1"/>
    <property type="molecule type" value="Genomic_DNA"/>
</dbReference>
<accession>A0AAD6I7B2</accession>
<keyword evidence="5" id="KW-0496">Mitochondrion</keyword>
<organism evidence="7 8">
    <name type="scientific">Penicillium canescens</name>
    <dbReference type="NCBI Taxonomy" id="5083"/>
    <lineage>
        <taxon>Eukaryota</taxon>
        <taxon>Fungi</taxon>
        <taxon>Dikarya</taxon>
        <taxon>Ascomycota</taxon>
        <taxon>Pezizomycotina</taxon>
        <taxon>Eurotiomycetes</taxon>
        <taxon>Eurotiomycetidae</taxon>
        <taxon>Eurotiales</taxon>
        <taxon>Aspergillaceae</taxon>
        <taxon>Penicillium</taxon>
    </lineage>
</organism>
<dbReference type="InterPro" id="IPR051035">
    <property type="entry name" value="Mito_inheritance_9"/>
</dbReference>
<reference evidence="7" key="2">
    <citation type="submission" date="2023-01" db="EMBL/GenBank/DDBJ databases">
        <authorList>
            <person name="Petersen C."/>
        </authorList>
    </citation>
    <scope>NUCLEOTIDE SEQUENCE</scope>
    <source>
        <strain evidence="7">IBT 15450</strain>
    </source>
</reference>